<evidence type="ECO:0000256" key="1">
    <source>
        <dbReference type="SAM" id="MobiDB-lite"/>
    </source>
</evidence>
<reference evidence="2" key="1">
    <citation type="journal article" date="2022" name="bioRxiv">
        <title>Sequencing and chromosome-scale assembly of the giantPleurodeles waltlgenome.</title>
        <authorList>
            <person name="Brown T."/>
            <person name="Elewa A."/>
            <person name="Iarovenko S."/>
            <person name="Subramanian E."/>
            <person name="Araus A.J."/>
            <person name="Petzold A."/>
            <person name="Susuki M."/>
            <person name="Suzuki K.-i.T."/>
            <person name="Hayashi T."/>
            <person name="Toyoda A."/>
            <person name="Oliveira C."/>
            <person name="Osipova E."/>
            <person name="Leigh N.D."/>
            <person name="Simon A."/>
            <person name="Yun M.H."/>
        </authorList>
    </citation>
    <scope>NUCLEOTIDE SEQUENCE</scope>
    <source>
        <strain evidence="2">20211129_DDA</strain>
        <tissue evidence="2">Liver</tissue>
    </source>
</reference>
<name>A0AAV7SIT3_PLEWA</name>
<feature type="region of interest" description="Disordered" evidence="1">
    <location>
        <begin position="115"/>
        <end position="142"/>
    </location>
</feature>
<evidence type="ECO:0000313" key="2">
    <source>
        <dbReference type="EMBL" id="KAJ1163974.1"/>
    </source>
</evidence>
<gene>
    <name evidence="2" type="ORF">NDU88_004421</name>
</gene>
<comment type="caution">
    <text evidence="2">The sequence shown here is derived from an EMBL/GenBank/DDBJ whole genome shotgun (WGS) entry which is preliminary data.</text>
</comment>
<organism evidence="2 3">
    <name type="scientific">Pleurodeles waltl</name>
    <name type="common">Iberian ribbed newt</name>
    <dbReference type="NCBI Taxonomy" id="8319"/>
    <lineage>
        <taxon>Eukaryota</taxon>
        <taxon>Metazoa</taxon>
        <taxon>Chordata</taxon>
        <taxon>Craniata</taxon>
        <taxon>Vertebrata</taxon>
        <taxon>Euteleostomi</taxon>
        <taxon>Amphibia</taxon>
        <taxon>Batrachia</taxon>
        <taxon>Caudata</taxon>
        <taxon>Salamandroidea</taxon>
        <taxon>Salamandridae</taxon>
        <taxon>Pleurodelinae</taxon>
        <taxon>Pleurodeles</taxon>
    </lineage>
</organism>
<sequence>MRSSRRGEDGWRIGGRLVAEDVKEKELGFHGQGDNDYELFYDVCEITCGAISEYEWKDAMKEDVELRQVCKALESGSFGSLNKVWFLVKNELAVDDVGEMCDVLKPLRAQVSTEMPRENPRAVSEVMRSSRRGEDGWRIGGR</sequence>
<evidence type="ECO:0000313" key="3">
    <source>
        <dbReference type="Proteomes" id="UP001066276"/>
    </source>
</evidence>
<dbReference type="EMBL" id="JANPWB010000008">
    <property type="protein sequence ID" value="KAJ1163974.1"/>
    <property type="molecule type" value="Genomic_DNA"/>
</dbReference>
<dbReference type="AlphaFoldDB" id="A0AAV7SIT3"/>
<dbReference type="Proteomes" id="UP001066276">
    <property type="component" value="Chromosome 4_2"/>
</dbReference>
<proteinExistence type="predicted"/>
<accession>A0AAV7SIT3</accession>
<protein>
    <submittedName>
        <fullName evidence="2">Uncharacterized protein</fullName>
    </submittedName>
</protein>
<keyword evidence="3" id="KW-1185">Reference proteome</keyword>
<feature type="compositionally biased region" description="Basic and acidic residues" evidence="1">
    <location>
        <begin position="131"/>
        <end position="142"/>
    </location>
</feature>